<dbReference type="EMBL" id="SRZB01000026">
    <property type="protein sequence ID" value="TGX97799.1"/>
    <property type="molecule type" value="Genomic_DNA"/>
</dbReference>
<sequence>MPRHDPDQKTKQDILETAMHLFTEKGIENVNIEDVVKEVGVTRGAFYHYFKSREELISGVIYKSFNDNNPFILANKQEGLNALEKLRFVFKLDLRPRLDMDDTLKSDMQKLGDNPIIFKNELLTQINVVAPHVERLLTEGNKDGSLSVKYPKQTAQVISLLVSSWLDIFTFQVSYSEYADKVSFLELLGKLLGVPFMDKEMKELFLEIGKVQFEAK</sequence>
<keyword evidence="2" id="KW-1185">Reference proteome</keyword>
<dbReference type="Proteomes" id="UP000307720">
    <property type="component" value="Unassembled WGS sequence"/>
</dbReference>
<organism evidence="1 2">
    <name type="scientific">Hominisplanchenecus murintestinalis</name>
    <dbReference type="NCBI Taxonomy" id="2941517"/>
    <lineage>
        <taxon>Bacteria</taxon>
        <taxon>Bacillati</taxon>
        <taxon>Bacillota</taxon>
        <taxon>Clostridia</taxon>
        <taxon>Lachnospirales</taxon>
        <taxon>Lachnospiraceae</taxon>
        <taxon>Hominisplanchenecus</taxon>
    </lineage>
</organism>
<proteinExistence type="predicted"/>
<protein>
    <submittedName>
        <fullName evidence="1">TetR/AcrR family transcriptional regulator</fullName>
    </submittedName>
</protein>
<comment type="caution">
    <text evidence="1">The sequence shown here is derived from an EMBL/GenBank/DDBJ whole genome shotgun (WGS) entry which is preliminary data.</text>
</comment>
<accession>A0AC61QXN2</accession>
<name>A0AC61QXN2_9FIRM</name>
<evidence type="ECO:0000313" key="2">
    <source>
        <dbReference type="Proteomes" id="UP000307720"/>
    </source>
</evidence>
<evidence type="ECO:0000313" key="1">
    <source>
        <dbReference type="EMBL" id="TGX97799.1"/>
    </source>
</evidence>
<reference evidence="1" key="1">
    <citation type="submission" date="2019-04" db="EMBL/GenBank/DDBJ databases">
        <title>Microbes associate with the intestines of laboratory mice.</title>
        <authorList>
            <person name="Navarre W."/>
            <person name="Wong E."/>
            <person name="Huang K."/>
            <person name="Tropini C."/>
            <person name="Ng K."/>
            <person name="Yu B."/>
        </authorList>
    </citation>
    <scope>NUCLEOTIDE SEQUENCE</scope>
    <source>
        <strain evidence="1">NM72_1-8</strain>
    </source>
</reference>
<gene>
    <name evidence="1" type="ORF">E5357_11310</name>
</gene>